<dbReference type="PROSITE" id="PS51157">
    <property type="entry name" value="ZF_UBR"/>
    <property type="match status" value="1"/>
</dbReference>
<keyword evidence="1" id="KW-0479">Metal-binding</keyword>
<comment type="caution">
    <text evidence="8">The sequence shown here is derived from an EMBL/GenBank/DDBJ whole genome shotgun (WGS) entry which is preliminary data.</text>
</comment>
<dbReference type="CDD" id="cd15542">
    <property type="entry name" value="PHD_UBR7"/>
    <property type="match status" value="1"/>
</dbReference>
<keyword evidence="3" id="KW-0862">Zinc</keyword>
<dbReference type="CDD" id="cd19677">
    <property type="entry name" value="UBR-box_UBR7"/>
    <property type="match status" value="1"/>
</dbReference>
<feature type="domain" description="PHD-type" evidence="6">
    <location>
        <begin position="120"/>
        <end position="173"/>
    </location>
</feature>
<dbReference type="SMART" id="SM00396">
    <property type="entry name" value="ZnF_UBR1"/>
    <property type="match status" value="1"/>
</dbReference>
<keyword evidence="2 4" id="KW-0863">Zinc-finger</keyword>
<dbReference type="GO" id="GO:0008270">
    <property type="term" value="F:zinc ion binding"/>
    <property type="evidence" value="ECO:0007669"/>
    <property type="project" value="UniProtKB-KW"/>
</dbReference>
<protein>
    <recommendedName>
        <fullName evidence="10">UBR-type domain-containing protein</fullName>
    </recommendedName>
</protein>
<evidence type="ECO:0000256" key="2">
    <source>
        <dbReference type="ARBA" id="ARBA00022771"/>
    </source>
</evidence>
<dbReference type="InterPro" id="IPR013083">
    <property type="entry name" value="Znf_RING/FYVE/PHD"/>
</dbReference>
<proteinExistence type="predicted"/>
<organism evidence="8 9">
    <name type="scientific">Linnemannia exigua</name>
    <dbReference type="NCBI Taxonomy" id="604196"/>
    <lineage>
        <taxon>Eukaryota</taxon>
        <taxon>Fungi</taxon>
        <taxon>Fungi incertae sedis</taxon>
        <taxon>Mucoromycota</taxon>
        <taxon>Mortierellomycotina</taxon>
        <taxon>Mortierellomycetes</taxon>
        <taxon>Mortierellales</taxon>
        <taxon>Mortierellaceae</taxon>
        <taxon>Linnemannia</taxon>
    </lineage>
</organism>
<reference evidence="8" key="1">
    <citation type="journal article" date="2020" name="Fungal Divers.">
        <title>Resolving the Mortierellaceae phylogeny through synthesis of multi-gene phylogenetics and phylogenomics.</title>
        <authorList>
            <person name="Vandepol N."/>
            <person name="Liber J."/>
            <person name="Desiro A."/>
            <person name="Na H."/>
            <person name="Kennedy M."/>
            <person name="Barry K."/>
            <person name="Grigoriev I.V."/>
            <person name="Miller A.N."/>
            <person name="O'Donnell K."/>
            <person name="Stajich J.E."/>
            <person name="Bonito G."/>
        </authorList>
    </citation>
    <scope>NUCLEOTIDE SEQUENCE</scope>
    <source>
        <strain evidence="8">NRRL 28262</strain>
    </source>
</reference>
<dbReference type="InterPro" id="IPR019787">
    <property type="entry name" value="Znf_PHD-finger"/>
</dbReference>
<evidence type="ECO:0000256" key="5">
    <source>
        <dbReference type="PROSITE-ProRule" id="PRU00508"/>
    </source>
</evidence>
<gene>
    <name evidence="8" type="ORF">BGZ95_000250</name>
</gene>
<dbReference type="AlphaFoldDB" id="A0AAD4D8K2"/>
<evidence type="ECO:0000256" key="1">
    <source>
        <dbReference type="ARBA" id="ARBA00022723"/>
    </source>
</evidence>
<dbReference type="EMBL" id="JAAAIL010001040">
    <property type="protein sequence ID" value="KAG0271886.1"/>
    <property type="molecule type" value="Genomic_DNA"/>
</dbReference>
<dbReference type="GO" id="GO:0005737">
    <property type="term" value="C:cytoplasm"/>
    <property type="evidence" value="ECO:0007669"/>
    <property type="project" value="TreeGrafter"/>
</dbReference>
<evidence type="ECO:0000259" key="7">
    <source>
        <dbReference type="PROSITE" id="PS51157"/>
    </source>
</evidence>
<dbReference type="InterPro" id="IPR003126">
    <property type="entry name" value="Znf_UBR"/>
</dbReference>
<dbReference type="GO" id="GO:0061630">
    <property type="term" value="F:ubiquitin protein ligase activity"/>
    <property type="evidence" value="ECO:0007669"/>
    <property type="project" value="InterPro"/>
</dbReference>
<dbReference type="Gene3D" id="3.30.40.10">
    <property type="entry name" value="Zinc/RING finger domain, C3HC4 (zinc finger)"/>
    <property type="match status" value="1"/>
</dbReference>
<dbReference type="PROSITE" id="PS50016">
    <property type="entry name" value="ZF_PHD_2"/>
    <property type="match status" value="1"/>
</dbReference>
<dbReference type="InterPro" id="IPR047506">
    <property type="entry name" value="UBR7-like_UBR-box"/>
</dbReference>
<dbReference type="PANTHER" id="PTHR13513:SF9">
    <property type="entry name" value="E3 UBIQUITIN-PROTEIN LIGASE UBR7-RELATED"/>
    <property type="match status" value="1"/>
</dbReference>
<evidence type="ECO:0000313" key="8">
    <source>
        <dbReference type="EMBL" id="KAG0271886.1"/>
    </source>
</evidence>
<evidence type="ECO:0008006" key="10">
    <source>
        <dbReference type="Google" id="ProtNLM"/>
    </source>
</evidence>
<name>A0AAD4D8K2_9FUNG</name>
<evidence type="ECO:0000256" key="3">
    <source>
        <dbReference type="ARBA" id="ARBA00022833"/>
    </source>
</evidence>
<dbReference type="Pfam" id="PF02207">
    <property type="entry name" value="zf-UBR"/>
    <property type="match status" value="1"/>
</dbReference>
<dbReference type="InterPro" id="IPR019786">
    <property type="entry name" value="Zinc_finger_PHD-type_CS"/>
</dbReference>
<dbReference type="PROSITE" id="PS01359">
    <property type="entry name" value="ZF_PHD_1"/>
    <property type="match status" value="1"/>
</dbReference>
<evidence type="ECO:0000256" key="4">
    <source>
        <dbReference type="PROSITE-ProRule" id="PRU00146"/>
    </source>
</evidence>
<keyword evidence="9" id="KW-1185">Reference proteome</keyword>
<dbReference type="InterPro" id="IPR001965">
    <property type="entry name" value="Znf_PHD"/>
</dbReference>
<dbReference type="SUPFAM" id="SSF57903">
    <property type="entry name" value="FYVE/PHD zinc finger"/>
    <property type="match status" value="1"/>
</dbReference>
<dbReference type="Proteomes" id="UP001194580">
    <property type="component" value="Unassembled WGS sequence"/>
</dbReference>
<evidence type="ECO:0000259" key="6">
    <source>
        <dbReference type="PROSITE" id="PS50016"/>
    </source>
</evidence>
<accession>A0AAD4D8K2</accession>
<dbReference type="InterPro" id="IPR011011">
    <property type="entry name" value="Znf_FYVE_PHD"/>
</dbReference>
<dbReference type="InterPro" id="IPR040204">
    <property type="entry name" value="UBR7"/>
</dbReference>
<evidence type="ECO:0000313" key="9">
    <source>
        <dbReference type="Proteomes" id="UP001194580"/>
    </source>
</evidence>
<dbReference type="SMART" id="SM00249">
    <property type="entry name" value="PHD"/>
    <property type="match status" value="1"/>
</dbReference>
<sequence length="455" mass="50991">MAEQDTITVSEYIAEQERLEQEARELFPKKFDLCSNSAGYVRQPVYSCLTCNPNPSEEAGFCYSCSISCHGDHNLVELFTKRAFRCDCGTDKFKNVKCTLDSKPTGSVNELNQYNHNFLGRFCWCDVQYDPHKEESTMLQCVICEDWFHDTCIGITPHGDDFDDFICRTCTKDHPFLRRYAHHPSFMIGLSEKGGGPKSIVMIDSSKADGKTAMDSTKPTAIKEDVKDESSESLVDVVSTDNETTSVSATTTTATAATTTTTITTTSSGTTVVEMTGTVVEKQTEDVVQGKRALETTATTNNNEGVEESNKRIKLDSEVKSESYVCKLEQQPADRYPDQEMNLFATEGWRDLICQCASCLVLYTKEGVASYILGEEPVYEAEDDDEAESSTLESGMKKLGEMDRVQMMDGMMAYNRMRDEVRAFLEPYSQQGKVVTESDIHAFFAAKMEQRKHNF</sequence>
<feature type="domain" description="UBR-type" evidence="7">
    <location>
        <begin position="32"/>
        <end position="103"/>
    </location>
</feature>
<feature type="zinc finger region" description="UBR-type" evidence="5">
    <location>
        <begin position="32"/>
        <end position="103"/>
    </location>
</feature>
<dbReference type="PANTHER" id="PTHR13513">
    <property type="entry name" value="E3 UBIQUITIN-PROTEIN LIGASE UBR7"/>
    <property type="match status" value="1"/>
</dbReference>